<proteinExistence type="predicted"/>
<evidence type="ECO:0000313" key="3">
    <source>
        <dbReference type="EMBL" id="PYI23487.1"/>
    </source>
</evidence>
<organism evidence="3 4">
    <name type="scientific">Aspergillus violaceofuscus (strain CBS 115571)</name>
    <dbReference type="NCBI Taxonomy" id="1450538"/>
    <lineage>
        <taxon>Eukaryota</taxon>
        <taxon>Fungi</taxon>
        <taxon>Dikarya</taxon>
        <taxon>Ascomycota</taxon>
        <taxon>Pezizomycotina</taxon>
        <taxon>Eurotiomycetes</taxon>
        <taxon>Eurotiomycetidae</taxon>
        <taxon>Eurotiales</taxon>
        <taxon>Aspergillaceae</taxon>
        <taxon>Aspergillus</taxon>
    </lineage>
</organism>
<dbReference type="EMBL" id="KZ825105">
    <property type="protein sequence ID" value="PYI23487.1"/>
    <property type="molecule type" value="Genomic_DNA"/>
</dbReference>
<gene>
    <name evidence="3" type="ORF">BO99DRAFT_409081</name>
</gene>
<feature type="chain" id="PRO_5016006613" description="Hydrophobin" evidence="2">
    <location>
        <begin position="21"/>
        <end position="132"/>
    </location>
</feature>
<reference evidence="3 4" key="1">
    <citation type="submission" date="2018-02" db="EMBL/GenBank/DDBJ databases">
        <title>The genomes of Aspergillus section Nigri reveals drivers in fungal speciation.</title>
        <authorList>
            <consortium name="DOE Joint Genome Institute"/>
            <person name="Vesth T.C."/>
            <person name="Nybo J."/>
            <person name="Theobald S."/>
            <person name="Brandl J."/>
            <person name="Frisvad J.C."/>
            <person name="Nielsen K.F."/>
            <person name="Lyhne E.K."/>
            <person name="Kogle M.E."/>
            <person name="Kuo A."/>
            <person name="Riley R."/>
            <person name="Clum A."/>
            <person name="Nolan M."/>
            <person name="Lipzen A."/>
            <person name="Salamov A."/>
            <person name="Henrissat B."/>
            <person name="Wiebenga A."/>
            <person name="De vries R.P."/>
            <person name="Grigoriev I.V."/>
            <person name="Mortensen U.H."/>
            <person name="Andersen M.R."/>
            <person name="Baker S.E."/>
        </authorList>
    </citation>
    <scope>NUCLEOTIDE SEQUENCE [LARGE SCALE GENOMIC DNA]</scope>
    <source>
        <strain evidence="3 4">CBS 115571</strain>
    </source>
</reference>
<dbReference type="OMA" id="CCKVRNS"/>
<keyword evidence="4" id="KW-1185">Reference proteome</keyword>
<feature type="region of interest" description="Disordered" evidence="1">
    <location>
        <begin position="106"/>
        <end position="132"/>
    </location>
</feature>
<evidence type="ECO:0000313" key="4">
    <source>
        <dbReference type="Proteomes" id="UP000249829"/>
    </source>
</evidence>
<keyword evidence="2" id="KW-0732">Signal</keyword>
<protein>
    <recommendedName>
        <fullName evidence="5">Hydrophobin</fullName>
    </recommendedName>
</protein>
<dbReference type="Proteomes" id="UP000249829">
    <property type="component" value="Unassembled WGS sequence"/>
</dbReference>
<sequence length="132" mass="13300">MQLTNFLPVLLLFFSVTTLAQKCNPNHNLKCCKVRNSLADGAVTDATDGAGVALDPELLGTVGAECDTVATATDCDVARGYALACCAGGSGDDAAAYCQKPIPGQTAGGAVDEASGKASDVAGEKGMEEGKR</sequence>
<evidence type="ECO:0000256" key="1">
    <source>
        <dbReference type="SAM" id="MobiDB-lite"/>
    </source>
</evidence>
<dbReference type="AlphaFoldDB" id="A0A2V5IHT8"/>
<feature type="signal peptide" evidence="2">
    <location>
        <begin position="1"/>
        <end position="20"/>
    </location>
</feature>
<name>A0A2V5IHT8_ASPV1</name>
<feature type="compositionally biased region" description="Basic and acidic residues" evidence="1">
    <location>
        <begin position="122"/>
        <end position="132"/>
    </location>
</feature>
<evidence type="ECO:0008006" key="5">
    <source>
        <dbReference type="Google" id="ProtNLM"/>
    </source>
</evidence>
<accession>A0A2V5IHT8</accession>
<evidence type="ECO:0000256" key="2">
    <source>
        <dbReference type="SAM" id="SignalP"/>
    </source>
</evidence>